<dbReference type="AlphaFoldDB" id="A0AAV3R7I2"/>
<accession>A0AAV3R7I2</accession>
<proteinExistence type="predicted"/>
<comment type="caution">
    <text evidence="1">The sequence shown here is derived from an EMBL/GenBank/DDBJ whole genome shotgun (WGS) entry which is preliminary data.</text>
</comment>
<name>A0AAV3R7I2_LITER</name>
<evidence type="ECO:0000313" key="1">
    <source>
        <dbReference type="EMBL" id="GAA0172349.1"/>
    </source>
</evidence>
<dbReference type="Proteomes" id="UP001454036">
    <property type="component" value="Unassembled WGS sequence"/>
</dbReference>
<dbReference type="EMBL" id="BAABME010008080">
    <property type="protein sequence ID" value="GAA0172349.1"/>
    <property type="molecule type" value="Genomic_DNA"/>
</dbReference>
<protein>
    <submittedName>
        <fullName evidence="1">Uncharacterized protein</fullName>
    </submittedName>
</protein>
<keyword evidence="2" id="KW-1185">Reference proteome</keyword>
<sequence>MVPDNVIRDQVVEVCSSVSDREYTELLDTGESPECLATKVVESCPPALPTLTIARGQRPFFAQGLPIFGPKAREMDQASEVTSPDSTSVTSQKLSLLIVAFKDQTLEKQCEVQKIEKLEEEAAKI</sequence>
<gene>
    <name evidence="1" type="ORF">LIER_26193</name>
</gene>
<organism evidence="1 2">
    <name type="scientific">Lithospermum erythrorhizon</name>
    <name type="common">Purple gromwell</name>
    <name type="synonym">Lithospermum officinale var. erythrorhizon</name>
    <dbReference type="NCBI Taxonomy" id="34254"/>
    <lineage>
        <taxon>Eukaryota</taxon>
        <taxon>Viridiplantae</taxon>
        <taxon>Streptophyta</taxon>
        <taxon>Embryophyta</taxon>
        <taxon>Tracheophyta</taxon>
        <taxon>Spermatophyta</taxon>
        <taxon>Magnoliopsida</taxon>
        <taxon>eudicotyledons</taxon>
        <taxon>Gunneridae</taxon>
        <taxon>Pentapetalae</taxon>
        <taxon>asterids</taxon>
        <taxon>lamiids</taxon>
        <taxon>Boraginales</taxon>
        <taxon>Boraginaceae</taxon>
        <taxon>Boraginoideae</taxon>
        <taxon>Lithospermeae</taxon>
        <taxon>Lithospermum</taxon>
    </lineage>
</organism>
<evidence type="ECO:0000313" key="2">
    <source>
        <dbReference type="Proteomes" id="UP001454036"/>
    </source>
</evidence>
<reference evidence="1 2" key="1">
    <citation type="submission" date="2024-01" db="EMBL/GenBank/DDBJ databases">
        <title>The complete chloroplast genome sequence of Lithospermum erythrorhizon: insights into the phylogenetic relationship among Boraginaceae species and the maternal lineages of purple gromwells.</title>
        <authorList>
            <person name="Okada T."/>
            <person name="Watanabe K."/>
        </authorList>
    </citation>
    <scope>NUCLEOTIDE SEQUENCE [LARGE SCALE GENOMIC DNA]</scope>
</reference>